<organism evidence="2 3">
    <name type="scientific">Caballeronia humi</name>
    <dbReference type="NCBI Taxonomy" id="326474"/>
    <lineage>
        <taxon>Bacteria</taxon>
        <taxon>Pseudomonadati</taxon>
        <taxon>Pseudomonadota</taxon>
        <taxon>Betaproteobacteria</taxon>
        <taxon>Burkholderiales</taxon>
        <taxon>Burkholderiaceae</taxon>
        <taxon>Caballeronia</taxon>
    </lineage>
</organism>
<dbReference type="RefSeq" id="WP_083973451.1">
    <property type="nucleotide sequence ID" value="NZ_FCNW02000122.1"/>
</dbReference>
<gene>
    <name evidence="2" type="ORF">AWB65_06776</name>
</gene>
<keyword evidence="3" id="KW-1185">Reference proteome</keyword>
<feature type="region of interest" description="Disordered" evidence="1">
    <location>
        <begin position="1"/>
        <end position="21"/>
    </location>
</feature>
<accession>A0A158JKH5</accession>
<evidence type="ECO:0000313" key="2">
    <source>
        <dbReference type="EMBL" id="SAL68971.1"/>
    </source>
</evidence>
<name>A0A158JKH5_9BURK</name>
<dbReference type="OrthoDB" id="9027726at2"/>
<dbReference type="EMBL" id="FCNW02000122">
    <property type="protein sequence ID" value="SAL68971.1"/>
    <property type="molecule type" value="Genomic_DNA"/>
</dbReference>
<reference evidence="2" key="1">
    <citation type="submission" date="2016-01" db="EMBL/GenBank/DDBJ databases">
        <authorList>
            <person name="Peeters C."/>
        </authorList>
    </citation>
    <scope>NUCLEOTIDE SEQUENCE [LARGE SCALE GENOMIC DNA]</scope>
    <source>
        <strain evidence="2">LMG 22934</strain>
    </source>
</reference>
<proteinExistence type="predicted"/>
<feature type="compositionally biased region" description="Low complexity" evidence="1">
    <location>
        <begin position="12"/>
        <end position="21"/>
    </location>
</feature>
<evidence type="ECO:0000313" key="3">
    <source>
        <dbReference type="Proteomes" id="UP000054977"/>
    </source>
</evidence>
<dbReference type="AlphaFoldDB" id="A0A158JKH5"/>
<evidence type="ECO:0000256" key="1">
    <source>
        <dbReference type="SAM" id="MobiDB-lite"/>
    </source>
</evidence>
<dbReference type="Proteomes" id="UP000054977">
    <property type="component" value="Unassembled WGS sequence"/>
</dbReference>
<comment type="caution">
    <text evidence="2">The sequence shown here is derived from an EMBL/GenBank/DDBJ whole genome shotgun (WGS) entry which is preliminary data.</text>
</comment>
<protein>
    <submittedName>
        <fullName evidence="2">Uncharacterized protein</fullName>
    </submittedName>
</protein>
<sequence>MGNLPNVVPAGQQSSQSIPQQMSITFDAPELQGMSMVQRANALSHLAILLMRAAGIKTAKECDDDER</sequence>